<dbReference type="RefSeq" id="WP_066596135.1">
    <property type="nucleotide sequence ID" value="NZ_CP016282.1"/>
</dbReference>
<dbReference type="AlphaFoldDB" id="A0A1B1BKI6"/>
<name>A0A1B1BKI6_9MICO</name>
<evidence type="ECO:0000313" key="2">
    <source>
        <dbReference type="Proteomes" id="UP000092582"/>
    </source>
</evidence>
<dbReference type="KEGG" id="cart:PA27867_2064"/>
<dbReference type="EMBL" id="CP016282">
    <property type="protein sequence ID" value="ANP73016.1"/>
    <property type="molecule type" value="Genomic_DNA"/>
</dbReference>
<dbReference type="Proteomes" id="UP000092582">
    <property type="component" value="Chromosome 1"/>
</dbReference>
<gene>
    <name evidence="1" type="ORF">PA27867_2064</name>
</gene>
<organism evidence="1 2">
    <name type="scientific">Cryobacterium arcticum</name>
    <dbReference type="NCBI Taxonomy" id="670052"/>
    <lineage>
        <taxon>Bacteria</taxon>
        <taxon>Bacillati</taxon>
        <taxon>Actinomycetota</taxon>
        <taxon>Actinomycetes</taxon>
        <taxon>Micrococcales</taxon>
        <taxon>Microbacteriaceae</taxon>
        <taxon>Cryobacterium</taxon>
    </lineage>
</organism>
<accession>A0A1B1BKI6</accession>
<reference evidence="1 2" key="1">
    <citation type="submission" date="2016-06" db="EMBL/GenBank/DDBJ databases">
        <title>Genome sequencing of Cryobacterium arcticum PAMC 27867.</title>
        <authorList>
            <person name="Lee J."/>
            <person name="Kim O.-S."/>
        </authorList>
    </citation>
    <scope>NUCLEOTIDE SEQUENCE [LARGE SCALE GENOMIC DNA]</scope>
    <source>
        <strain evidence="1 2">PAMC 27867</strain>
    </source>
</reference>
<keyword evidence="2" id="KW-1185">Reference proteome</keyword>
<dbReference type="OrthoDB" id="5119290at2"/>
<proteinExistence type="predicted"/>
<evidence type="ECO:0000313" key="1">
    <source>
        <dbReference type="EMBL" id="ANP73016.1"/>
    </source>
</evidence>
<protein>
    <submittedName>
        <fullName evidence="1">Uncharacterized protein</fullName>
    </submittedName>
</protein>
<sequence length="76" mass="8665">MNERSWRDLWPPFRVALVEETARCLADQQSAATGGERPRWEELTALGQRDLTDNIAGIFLAQDQAMHNLMERGLPL</sequence>